<dbReference type="SUPFAM" id="SSF47240">
    <property type="entry name" value="Ferritin-like"/>
    <property type="match status" value="1"/>
</dbReference>
<dbReference type="InterPro" id="IPR012347">
    <property type="entry name" value="Ferritin-like"/>
</dbReference>
<reference evidence="1 2" key="1">
    <citation type="submission" date="2019-03" db="EMBL/GenBank/DDBJ databases">
        <title>Ramlibacter henchirensis DSM 14656, whole genome shotgun sequence.</title>
        <authorList>
            <person name="Zhang X."/>
            <person name="Feng G."/>
            <person name="Zhu H."/>
        </authorList>
    </citation>
    <scope>NUCLEOTIDE SEQUENCE [LARGE SCALE GENOMIC DNA]</scope>
    <source>
        <strain evidence="1 2">DSM 14656</strain>
    </source>
</reference>
<dbReference type="OrthoDB" id="5291582at2"/>
<accession>A0A4Z0BQU0</accession>
<name>A0A4Z0BQU0_9BURK</name>
<dbReference type="AlphaFoldDB" id="A0A4Z0BQU0"/>
<organism evidence="1 2">
    <name type="scientific">Ramlibacter henchirensis</name>
    <dbReference type="NCBI Taxonomy" id="204072"/>
    <lineage>
        <taxon>Bacteria</taxon>
        <taxon>Pseudomonadati</taxon>
        <taxon>Pseudomonadota</taxon>
        <taxon>Betaproteobacteria</taxon>
        <taxon>Burkholderiales</taxon>
        <taxon>Comamonadaceae</taxon>
        <taxon>Ramlibacter</taxon>
    </lineage>
</organism>
<dbReference type="CDD" id="cd00657">
    <property type="entry name" value="Ferritin_like"/>
    <property type="match status" value="1"/>
</dbReference>
<sequence length="269" mass="28190">MQATVPGQNRTGATASPEGTQAMTDAVNELMPPVPIDTGAMEAERLLYIDESETVGSIPPSLGMDGMVKSGMARLKGANPSMLMDKIGERIAFERGGVRLYEALLAKYEAASRSGDVLPPAGEVQEVAEAQGLAVLAPVEGEAPTQTLQRIRSEELAHFQLLCAAMTQMGGDPTAQTPCADVTATASMGLMQVLTDPRTTLAQCLNTILTAELTDNAGWELLIQLAEQAGEGELAGRFLGALAQEQEHLVTVKGWLTTLVTEGAGTPAV</sequence>
<dbReference type="EMBL" id="SMLM01000003">
    <property type="protein sequence ID" value="TFZ00770.1"/>
    <property type="molecule type" value="Genomic_DNA"/>
</dbReference>
<dbReference type="RefSeq" id="WP_135265108.1">
    <property type="nucleotide sequence ID" value="NZ_SMLM01000003.1"/>
</dbReference>
<proteinExistence type="predicted"/>
<gene>
    <name evidence="1" type="ORF">EZ313_20200</name>
</gene>
<dbReference type="InterPro" id="IPR009078">
    <property type="entry name" value="Ferritin-like_SF"/>
</dbReference>
<evidence type="ECO:0000313" key="1">
    <source>
        <dbReference type="EMBL" id="TFZ00770.1"/>
    </source>
</evidence>
<dbReference type="Proteomes" id="UP000298180">
    <property type="component" value="Unassembled WGS sequence"/>
</dbReference>
<dbReference type="Gene3D" id="1.20.1260.10">
    <property type="match status" value="1"/>
</dbReference>
<protein>
    <submittedName>
        <fullName evidence="1">Ferritin-like domain-containing protein</fullName>
    </submittedName>
</protein>
<comment type="caution">
    <text evidence="1">The sequence shown here is derived from an EMBL/GenBank/DDBJ whole genome shotgun (WGS) entry which is preliminary data.</text>
</comment>
<evidence type="ECO:0000313" key="2">
    <source>
        <dbReference type="Proteomes" id="UP000298180"/>
    </source>
</evidence>
<keyword evidence="2" id="KW-1185">Reference proteome</keyword>